<feature type="transmembrane region" description="Helical" evidence="1">
    <location>
        <begin position="65"/>
        <end position="83"/>
    </location>
</feature>
<keyword evidence="1" id="KW-0812">Transmembrane</keyword>
<gene>
    <name evidence="2" type="ORF">HD594_000360</name>
</gene>
<feature type="transmembrane region" description="Helical" evidence="1">
    <location>
        <begin position="6"/>
        <end position="26"/>
    </location>
</feature>
<dbReference type="EMBL" id="JACHML010000001">
    <property type="protein sequence ID" value="MBB6390047.1"/>
    <property type="molecule type" value="Genomic_DNA"/>
</dbReference>
<dbReference type="RefSeq" id="WP_184749312.1">
    <property type="nucleotide sequence ID" value="NZ_BAAAJR010000008.1"/>
</dbReference>
<evidence type="ECO:0000256" key="1">
    <source>
        <dbReference type="SAM" id="Phobius"/>
    </source>
</evidence>
<keyword evidence="1" id="KW-0472">Membrane</keyword>
<feature type="transmembrane region" description="Helical" evidence="1">
    <location>
        <begin position="401"/>
        <end position="420"/>
    </location>
</feature>
<reference evidence="2 3" key="1">
    <citation type="submission" date="2020-08" db="EMBL/GenBank/DDBJ databases">
        <title>Sequencing the genomes of 1000 actinobacteria strains.</title>
        <authorList>
            <person name="Klenk H.-P."/>
        </authorList>
    </citation>
    <scope>NUCLEOTIDE SEQUENCE [LARGE SCALE GENOMIC DNA]</scope>
    <source>
        <strain evidence="2 3">DSM 12511</strain>
    </source>
</reference>
<feature type="transmembrane region" description="Helical" evidence="1">
    <location>
        <begin position="104"/>
        <end position="126"/>
    </location>
</feature>
<feature type="transmembrane region" description="Helical" evidence="1">
    <location>
        <begin position="38"/>
        <end position="59"/>
    </location>
</feature>
<feature type="transmembrane region" description="Helical" evidence="1">
    <location>
        <begin position="174"/>
        <end position="192"/>
    </location>
</feature>
<evidence type="ECO:0000313" key="3">
    <source>
        <dbReference type="Proteomes" id="UP000537775"/>
    </source>
</evidence>
<evidence type="ECO:0008006" key="4">
    <source>
        <dbReference type="Google" id="ProtNLM"/>
    </source>
</evidence>
<feature type="transmembrane region" description="Helical" evidence="1">
    <location>
        <begin position="224"/>
        <end position="241"/>
    </location>
</feature>
<proteinExistence type="predicted"/>
<name>A0A7X0KTF9_9MICO</name>
<protein>
    <recommendedName>
        <fullName evidence="4">Glycosyltransferase RgtA/B/C/D-like domain-containing protein</fullName>
    </recommendedName>
</protein>
<feature type="transmembrane region" description="Helical" evidence="1">
    <location>
        <begin position="306"/>
        <end position="326"/>
    </location>
</feature>
<keyword evidence="1" id="KW-1133">Transmembrane helix</keyword>
<organism evidence="2 3">
    <name type="scientific">Microbacterium thalassium</name>
    <dbReference type="NCBI Taxonomy" id="362649"/>
    <lineage>
        <taxon>Bacteria</taxon>
        <taxon>Bacillati</taxon>
        <taxon>Actinomycetota</taxon>
        <taxon>Actinomycetes</taxon>
        <taxon>Micrococcales</taxon>
        <taxon>Microbacteriaceae</taxon>
        <taxon>Microbacterium</taxon>
    </lineage>
</organism>
<evidence type="ECO:0000313" key="2">
    <source>
        <dbReference type="EMBL" id="MBB6390047.1"/>
    </source>
</evidence>
<feature type="transmembrane region" description="Helical" evidence="1">
    <location>
        <begin position="253"/>
        <end position="286"/>
    </location>
</feature>
<accession>A0A7X0KTF9</accession>
<sequence length="487" mass="51375">MITQLWTALMLSIAVVGAGAPLARWTARGLGLPTATRVALIPLTGLTFVGVATLIAGHLHVLGPWLPYGLAAGGAVLALIGFRENAAPVAQGWAGVVRHVRSHPVALIATSLALVLALVCTAAAPFRIDEIEYHWAAPVAWAEFGGWNDSPFKHVDGYPLMEIIYTAAATQGSYVAAHLLHFISFLALGFALAGLAGSLGVRGTGVTAAAGLAMPVVWDSSYVAYNDVPVAATTIAAAAVVMGSRKRRVQAAWLAGGLIAVGVSIKPNGIVGVGVVGLMMLMRYFFERRDAAASAAGTPAPRFSSLVREGLVLIVLPLAALAFWLVRRYAITGVFLAADGTPSGEALARLPSPLQQALAPLLPFAGSIIGGSEPWGGRLGVVLLLLIPAIAYAIWRRGDVLRRFSLAIVPAFAHWIVLGLRIVRTRFHIAAWGLMVIAVRIPLEDAMVRRPRLRFWLEAGWTLCILVGLADVSIEMVKRIATLIPLG</sequence>
<comment type="caution">
    <text evidence="2">The sequence shown here is derived from an EMBL/GenBank/DDBJ whole genome shotgun (WGS) entry which is preliminary data.</text>
</comment>
<dbReference type="Proteomes" id="UP000537775">
    <property type="component" value="Unassembled WGS sequence"/>
</dbReference>
<dbReference type="AlphaFoldDB" id="A0A7X0KTF9"/>
<keyword evidence="3" id="KW-1185">Reference proteome</keyword>
<feature type="transmembrane region" description="Helical" evidence="1">
    <location>
        <begin position="375"/>
        <end position="395"/>
    </location>
</feature>